<keyword evidence="1" id="KW-0540">Nuclease</keyword>
<reference evidence="4 5" key="1">
    <citation type="submission" date="2017-11" db="EMBL/GenBank/DDBJ databases">
        <authorList>
            <person name="Kracher B."/>
        </authorList>
    </citation>
    <scope>NUCLEOTIDE SEQUENCE [LARGE SCALE GENOMIC DNA]</scope>
    <source>
        <strain evidence="4 5">RACE1</strain>
    </source>
</reference>
<name>A0A383UYU0_BLUHO</name>
<gene>
    <name evidence="4" type="ORF">BLGHR1_15877</name>
</gene>
<accession>A0A383UYU0</accession>
<evidence type="ECO:0000256" key="1">
    <source>
        <dbReference type="ARBA" id="ARBA00022722"/>
    </source>
</evidence>
<evidence type="ECO:0000313" key="4">
    <source>
        <dbReference type="EMBL" id="SZF05077.1"/>
    </source>
</evidence>
<dbReference type="SUPFAM" id="SSF53933">
    <property type="entry name" value="Microbial ribonucleases"/>
    <property type="match status" value="2"/>
</dbReference>
<dbReference type="GO" id="GO:0004540">
    <property type="term" value="F:RNA nuclease activity"/>
    <property type="evidence" value="ECO:0007669"/>
    <property type="project" value="InterPro"/>
</dbReference>
<dbReference type="AlphaFoldDB" id="A0A383UYU0"/>
<dbReference type="GO" id="GO:0003723">
    <property type="term" value="F:RNA binding"/>
    <property type="evidence" value="ECO:0007669"/>
    <property type="project" value="InterPro"/>
</dbReference>
<feature type="signal peptide" evidence="3">
    <location>
        <begin position="1"/>
        <end position="20"/>
    </location>
</feature>
<keyword evidence="3" id="KW-0732">Signal</keyword>
<organism evidence="4 5">
    <name type="scientific">Blumeria hordei</name>
    <name type="common">Barley powdery mildew</name>
    <name type="synonym">Blumeria graminis f. sp. hordei</name>
    <dbReference type="NCBI Taxonomy" id="2867405"/>
    <lineage>
        <taxon>Eukaryota</taxon>
        <taxon>Fungi</taxon>
        <taxon>Dikarya</taxon>
        <taxon>Ascomycota</taxon>
        <taxon>Pezizomycotina</taxon>
        <taxon>Leotiomycetes</taxon>
        <taxon>Erysiphales</taxon>
        <taxon>Erysiphaceae</taxon>
        <taxon>Blumeria</taxon>
    </lineage>
</organism>
<evidence type="ECO:0000256" key="2">
    <source>
        <dbReference type="ARBA" id="ARBA00022801"/>
    </source>
</evidence>
<evidence type="ECO:0000313" key="5">
    <source>
        <dbReference type="Proteomes" id="UP000275772"/>
    </source>
</evidence>
<protein>
    <submittedName>
        <fullName evidence="4">Uncharacterized protein</fullName>
    </submittedName>
</protein>
<proteinExistence type="predicted"/>
<dbReference type="VEuPathDB" id="FungiDB:BLGHR1_15877"/>
<dbReference type="Proteomes" id="UP000275772">
    <property type="component" value="Unassembled WGS sequence"/>
</dbReference>
<feature type="chain" id="PRO_5016846655" evidence="3">
    <location>
        <begin position="21"/>
        <end position="403"/>
    </location>
</feature>
<dbReference type="EMBL" id="UNSH01000071">
    <property type="protein sequence ID" value="SZF05077.1"/>
    <property type="molecule type" value="Genomic_DNA"/>
</dbReference>
<keyword evidence="2" id="KW-0378">Hydrolase</keyword>
<dbReference type="GO" id="GO:0016787">
    <property type="term" value="F:hydrolase activity"/>
    <property type="evidence" value="ECO:0007669"/>
    <property type="project" value="UniProtKB-KW"/>
</dbReference>
<sequence>MQKIFGISLAITGLIHSIKCADIPYSDLYLPEGTNGFVCQMDIFTIDHVREVAKNAFESFYIETIYRKFPKLFEDTHLFNKQVDMLLSFPMMLSRSYFVIGNPGKIRVIINISGQIIGVLVENYNSLSKETNYEKCSPVRMSVEEDSIQNSYLNELWDIASPTLGINCGFNFFPVLTINAVMNVLQNNHVQDRGNRNSAYLRKYTGTDFKGVNLYSYPLRKSVSNKVASGQPGPFRIIFDMNNYEFKGIINVEDSRVKFKTVWDLSSIPPHMIYSPSSVLNLEREPDNYWPKTCLGRKFKAKAIWLYLEFVMKKWPSHMNGRKLNFPILIDEVLQLWPIRAQGEYDYDRIRAVAIGHDTSLDTYGLYQAKVRNGKLDNFEKCMDFTQEEIQLVKSATDLSAQS</sequence>
<evidence type="ECO:0000256" key="3">
    <source>
        <dbReference type="SAM" id="SignalP"/>
    </source>
</evidence>
<dbReference type="Gene3D" id="3.10.450.30">
    <property type="entry name" value="Microbial ribonucleases"/>
    <property type="match status" value="2"/>
</dbReference>
<dbReference type="InterPro" id="IPR016191">
    <property type="entry name" value="Ribonuclease/ribotoxin"/>
</dbReference>